<dbReference type="AlphaFoldDB" id="A0AAN1GQ06"/>
<sequence length="75" mass="8140">MVTDLSTISAGVKSLPRLLGGEVTEQQAKQLCVAALPLNIDGVTPERFLSGDQTGMSNEQQAAWANFFDVIERFQ</sequence>
<reference evidence="1 2" key="1">
    <citation type="journal article" date="2017" name="Front. Microbiol.">
        <title>Phaeobacter piscinae sp. nov., a species of the Roseobacter group and potential aquaculture probiont.</title>
        <authorList>
            <person name="Sonnenschein E.C."/>
            <person name="Phippen C.B.W."/>
            <person name="Nielsen K.F."/>
            <person name="Mateiu R.V."/>
            <person name="Melchiorsen J."/>
            <person name="Gram L."/>
            <person name="Overmann J."/>
            <person name="Freese H.M."/>
        </authorList>
    </citation>
    <scope>NUCLEOTIDE SEQUENCE [LARGE SCALE GENOMIC DNA]</scope>
    <source>
        <strain evidence="1 2">P13</strain>
    </source>
</reference>
<evidence type="ECO:0000313" key="1">
    <source>
        <dbReference type="EMBL" id="ATG42980.1"/>
    </source>
</evidence>
<dbReference type="EMBL" id="CP010767">
    <property type="protein sequence ID" value="ATG42980.1"/>
    <property type="molecule type" value="Genomic_DNA"/>
</dbReference>
<organism evidence="1 2">
    <name type="scientific">Phaeobacter piscinae</name>
    <dbReference type="NCBI Taxonomy" id="1580596"/>
    <lineage>
        <taxon>Bacteria</taxon>
        <taxon>Pseudomonadati</taxon>
        <taxon>Pseudomonadota</taxon>
        <taxon>Alphaproteobacteria</taxon>
        <taxon>Rhodobacterales</taxon>
        <taxon>Roseobacteraceae</taxon>
        <taxon>Phaeobacter</taxon>
    </lineage>
</organism>
<evidence type="ECO:0000313" key="2">
    <source>
        <dbReference type="Proteomes" id="UP000218606"/>
    </source>
</evidence>
<gene>
    <name evidence="1" type="ORF">PhaeoP13_01030</name>
</gene>
<dbReference type="Proteomes" id="UP000218606">
    <property type="component" value="Chromosome"/>
</dbReference>
<accession>A0AAN1GQ06</accession>
<proteinExistence type="predicted"/>
<protein>
    <submittedName>
        <fullName evidence="1">Uncharacterized protein</fullName>
    </submittedName>
</protein>
<name>A0AAN1GQ06_9RHOB</name>